<evidence type="ECO:0000313" key="6">
    <source>
        <dbReference type="EMBL" id="GAA1709890.1"/>
    </source>
</evidence>
<comment type="caution">
    <text evidence="6">The sequence shown here is derived from an EMBL/GenBank/DDBJ whole genome shotgun (WGS) entry which is preliminary data.</text>
</comment>
<sequence>MSRAVLSVLWQTELMSAPRTARERARAELTDEIKAAARRQLEASGAESLSLRAISRELGMVSSALYRYFPSRDELLTALIIDAYDALGEAAEAAARKEYPHPRKAWVAVYAAVRDWARANPHEYALIYGSPITGYQAPQTTVQPAIRVPLVLLGIISQARAEGWLPELDAPEPTGRLAEQVDVIAPLAPGVPRPMLLRLVIAWTQLFGMLSFELFGQLVGSMDPADDFFTETSRQMAKYVGIS</sequence>
<evidence type="ECO:0000256" key="2">
    <source>
        <dbReference type="ARBA" id="ARBA00023125"/>
    </source>
</evidence>
<dbReference type="Pfam" id="PF00440">
    <property type="entry name" value="TetR_N"/>
    <property type="match status" value="1"/>
</dbReference>
<dbReference type="SUPFAM" id="SSF46689">
    <property type="entry name" value="Homeodomain-like"/>
    <property type="match status" value="1"/>
</dbReference>
<evidence type="ECO:0000256" key="1">
    <source>
        <dbReference type="ARBA" id="ARBA00023015"/>
    </source>
</evidence>
<keyword evidence="2 4" id="KW-0238">DNA-binding</keyword>
<keyword evidence="3" id="KW-0804">Transcription</keyword>
<feature type="DNA-binding region" description="H-T-H motif" evidence="4">
    <location>
        <begin position="50"/>
        <end position="69"/>
    </location>
</feature>
<keyword evidence="7" id="KW-1185">Reference proteome</keyword>
<dbReference type="InterPro" id="IPR001647">
    <property type="entry name" value="HTH_TetR"/>
</dbReference>
<name>A0ABP4UQC2_9ACTN</name>
<dbReference type="InterPro" id="IPR009057">
    <property type="entry name" value="Homeodomain-like_sf"/>
</dbReference>
<organism evidence="6 7">
    <name type="scientific">Kribbella yunnanensis</name>
    <dbReference type="NCBI Taxonomy" id="190194"/>
    <lineage>
        <taxon>Bacteria</taxon>
        <taxon>Bacillati</taxon>
        <taxon>Actinomycetota</taxon>
        <taxon>Actinomycetes</taxon>
        <taxon>Propionibacteriales</taxon>
        <taxon>Kribbellaceae</taxon>
        <taxon>Kribbella</taxon>
    </lineage>
</organism>
<evidence type="ECO:0000256" key="4">
    <source>
        <dbReference type="PROSITE-ProRule" id="PRU00335"/>
    </source>
</evidence>
<evidence type="ECO:0000313" key="7">
    <source>
        <dbReference type="Proteomes" id="UP001500280"/>
    </source>
</evidence>
<dbReference type="Proteomes" id="UP001500280">
    <property type="component" value="Unassembled WGS sequence"/>
</dbReference>
<proteinExistence type="predicted"/>
<dbReference type="PROSITE" id="PS50977">
    <property type="entry name" value="HTH_TETR_2"/>
    <property type="match status" value="1"/>
</dbReference>
<accession>A0ABP4UQC2</accession>
<dbReference type="Gene3D" id="1.10.357.10">
    <property type="entry name" value="Tetracycline Repressor, domain 2"/>
    <property type="match status" value="1"/>
</dbReference>
<dbReference type="InterPro" id="IPR025996">
    <property type="entry name" value="MT1864/Rv1816-like_C"/>
</dbReference>
<evidence type="ECO:0000256" key="3">
    <source>
        <dbReference type="ARBA" id="ARBA00023163"/>
    </source>
</evidence>
<dbReference type="Pfam" id="PF13305">
    <property type="entry name" value="TetR_C_33"/>
    <property type="match status" value="1"/>
</dbReference>
<dbReference type="InterPro" id="IPR050109">
    <property type="entry name" value="HTH-type_TetR-like_transc_reg"/>
</dbReference>
<protein>
    <submittedName>
        <fullName evidence="6">TetR/AcrR family transcriptional regulator</fullName>
    </submittedName>
</protein>
<reference evidence="7" key="1">
    <citation type="journal article" date="2019" name="Int. J. Syst. Evol. Microbiol.">
        <title>The Global Catalogue of Microorganisms (GCM) 10K type strain sequencing project: providing services to taxonomists for standard genome sequencing and annotation.</title>
        <authorList>
            <consortium name="The Broad Institute Genomics Platform"/>
            <consortium name="The Broad Institute Genome Sequencing Center for Infectious Disease"/>
            <person name="Wu L."/>
            <person name="Ma J."/>
        </authorList>
    </citation>
    <scope>NUCLEOTIDE SEQUENCE [LARGE SCALE GENOMIC DNA]</scope>
    <source>
        <strain evidence="7">JCM 14307</strain>
    </source>
</reference>
<gene>
    <name evidence="6" type="ORF">GCM10009745_67280</name>
</gene>
<keyword evidence="1" id="KW-0805">Transcription regulation</keyword>
<dbReference type="SUPFAM" id="SSF48498">
    <property type="entry name" value="Tetracyclin repressor-like, C-terminal domain"/>
    <property type="match status" value="1"/>
</dbReference>
<feature type="domain" description="HTH tetR-type" evidence="5">
    <location>
        <begin position="27"/>
        <end position="87"/>
    </location>
</feature>
<evidence type="ECO:0000259" key="5">
    <source>
        <dbReference type="PROSITE" id="PS50977"/>
    </source>
</evidence>
<dbReference type="PANTHER" id="PTHR30055:SF243">
    <property type="entry name" value="HTH-TYPE TRANSCRIPTIONAL REGULATOR RV1816"/>
    <property type="match status" value="1"/>
</dbReference>
<dbReference type="InterPro" id="IPR036271">
    <property type="entry name" value="Tet_transcr_reg_TetR-rel_C_sf"/>
</dbReference>
<dbReference type="PANTHER" id="PTHR30055">
    <property type="entry name" value="HTH-TYPE TRANSCRIPTIONAL REGULATOR RUTR"/>
    <property type="match status" value="1"/>
</dbReference>
<dbReference type="EMBL" id="BAAANF010000022">
    <property type="protein sequence ID" value="GAA1709890.1"/>
    <property type="molecule type" value="Genomic_DNA"/>
</dbReference>